<evidence type="ECO:0000313" key="2">
    <source>
        <dbReference type="Proteomes" id="UP000595090"/>
    </source>
</evidence>
<organism evidence="1 2">
    <name type="scientific">Streptomyces phage TurkishDelight</name>
    <dbReference type="NCBI Taxonomy" id="2793708"/>
    <lineage>
        <taxon>Viruses</taxon>
        <taxon>Duplodnaviria</taxon>
        <taxon>Heunggongvirae</taxon>
        <taxon>Uroviricota</taxon>
        <taxon>Caudoviricetes</taxon>
        <taxon>Dolmabahcevirus</taxon>
        <taxon>Dolmabahcevirus turkishdelight</taxon>
    </lineage>
</organism>
<dbReference type="RefSeq" id="YP_010755623.1">
    <property type="nucleotide sequence ID" value="NC_073473.1"/>
</dbReference>
<name>A0A7T0M117_9CAUD</name>
<proteinExistence type="predicted"/>
<reference evidence="1 2" key="1">
    <citation type="submission" date="2020-11" db="EMBL/GenBank/DDBJ databases">
        <authorList>
            <person name="Asamoah-Frimpong E.A."/>
            <person name="Attaran A."/>
            <person name="Berhane B."/>
            <person name="Boone B.K."/>
            <person name="Cesta G."/>
            <person name="Chorbajian C."/>
            <person name="Cowan J.T."/>
            <person name="Datu D.V."/>
            <person name="Der L."/>
            <person name="Egbunine A.O."/>
            <person name="Giampietro H."/>
            <person name="Gunnison R.P."/>
            <person name="Joseph M.A."/>
            <person name="Kiewe T."/>
            <person name="Oboh E.C."/>
            <person name="O'Neill K."/>
            <person name="Oxlaj J.A."/>
            <person name="Patel A.K."/>
            <person name="Saqaf K."/>
            <person name="Vuong K."/>
            <person name="Walker C."/>
            <person name="Wikina T."/>
            <person name="Yan T."/>
            <person name="Avazpour P."/>
            <person name="Kim F.M."/>
            <person name="Mason K.J."/>
            <person name="Nguyen D.A."/>
            <person name="Pettit S.M."/>
            <person name="Zhou O.J."/>
            <person name="Brissett D.L."/>
            <person name="Gualtieri C."/>
            <person name="Hufford T.M."/>
            <person name="Ko J.M."/>
            <person name="Novak J.K."/>
            <person name="Smith Z.M."/>
            <person name="Erill I."/>
            <person name="Caruso S.M."/>
            <person name="Garlena R.A."/>
            <person name="Russell D.A."/>
            <person name="Pope W.H."/>
            <person name="Jacobs-Sera D."/>
            <person name="Hatfull G.F."/>
        </authorList>
    </citation>
    <scope>NUCLEOTIDE SEQUENCE [LARGE SCALE GENOMIC DNA]</scope>
</reference>
<sequence>MTDDRDNAHVSARDELWDALGIDPDRISRAEFDEYMDVYDRDANAGAGPTA</sequence>
<dbReference type="KEGG" id="vg:80020293"/>
<dbReference type="Proteomes" id="UP000595090">
    <property type="component" value="Segment"/>
</dbReference>
<protein>
    <submittedName>
        <fullName evidence="1">Uncharacterized protein</fullName>
    </submittedName>
</protein>
<keyword evidence="2" id="KW-1185">Reference proteome</keyword>
<dbReference type="EMBL" id="MW291017">
    <property type="protein sequence ID" value="QPL14036.1"/>
    <property type="molecule type" value="Genomic_DNA"/>
</dbReference>
<dbReference type="GeneID" id="80020293"/>
<accession>A0A7T0M117</accession>
<gene>
    <name evidence="1" type="primary">7</name>
    <name evidence="1" type="ORF">SEA_TURKISHDELIGHT_7</name>
</gene>
<evidence type="ECO:0000313" key="1">
    <source>
        <dbReference type="EMBL" id="QPL14036.1"/>
    </source>
</evidence>